<dbReference type="Gene3D" id="1.10.357.10">
    <property type="entry name" value="Tetracycline Repressor, domain 2"/>
    <property type="match status" value="1"/>
</dbReference>
<organism evidence="2 3">
    <name type="scientific">Haloactinopolyspora alba</name>
    <dbReference type="NCBI Taxonomy" id="648780"/>
    <lineage>
        <taxon>Bacteria</taxon>
        <taxon>Bacillati</taxon>
        <taxon>Actinomycetota</taxon>
        <taxon>Actinomycetes</taxon>
        <taxon>Jiangellales</taxon>
        <taxon>Jiangellaceae</taxon>
        <taxon>Haloactinopolyspora</taxon>
    </lineage>
</organism>
<dbReference type="EMBL" id="PYGE01000005">
    <property type="protein sequence ID" value="PSL04659.1"/>
    <property type="molecule type" value="Genomic_DNA"/>
</dbReference>
<evidence type="ECO:0000313" key="2">
    <source>
        <dbReference type="EMBL" id="PSL04659.1"/>
    </source>
</evidence>
<evidence type="ECO:0000313" key="3">
    <source>
        <dbReference type="Proteomes" id="UP000243528"/>
    </source>
</evidence>
<proteinExistence type="predicted"/>
<protein>
    <recommendedName>
        <fullName evidence="1">MftR C-terminal domain-containing protein</fullName>
    </recommendedName>
</protein>
<dbReference type="Proteomes" id="UP000243528">
    <property type="component" value="Unassembled WGS sequence"/>
</dbReference>
<name>A0A2P8E5B6_9ACTN</name>
<accession>A0A2P8E5B6</accession>
<sequence>MSTPSRQPQRLEYFHGIETAMAEMTTTRRQRPLDDLSTCLLAATVTAAFRLVFERWIAEGTTPDRLWPEVDEAMRLVLQL</sequence>
<keyword evidence="3" id="KW-1185">Reference proteome</keyword>
<dbReference type="InterPro" id="IPR041347">
    <property type="entry name" value="MftR_C"/>
</dbReference>
<gene>
    <name evidence="2" type="ORF">CLV30_105125</name>
</gene>
<dbReference type="Pfam" id="PF17754">
    <property type="entry name" value="TetR_C_14"/>
    <property type="match status" value="1"/>
</dbReference>
<dbReference type="AlphaFoldDB" id="A0A2P8E5B6"/>
<reference evidence="2 3" key="1">
    <citation type="submission" date="2018-03" db="EMBL/GenBank/DDBJ databases">
        <title>Genomic Encyclopedia of Archaeal and Bacterial Type Strains, Phase II (KMG-II): from individual species to whole genera.</title>
        <authorList>
            <person name="Goeker M."/>
        </authorList>
    </citation>
    <scope>NUCLEOTIDE SEQUENCE [LARGE SCALE GENOMIC DNA]</scope>
    <source>
        <strain evidence="2 3">DSM 45211</strain>
    </source>
</reference>
<feature type="domain" description="MftR C-terminal" evidence="1">
    <location>
        <begin position="2"/>
        <end position="77"/>
    </location>
</feature>
<comment type="caution">
    <text evidence="2">The sequence shown here is derived from an EMBL/GenBank/DDBJ whole genome shotgun (WGS) entry which is preliminary data.</text>
</comment>
<evidence type="ECO:0000259" key="1">
    <source>
        <dbReference type="Pfam" id="PF17754"/>
    </source>
</evidence>